<reference evidence="2" key="1">
    <citation type="journal article" date="2014" name="Int. J. Syst. Evol. Microbiol.">
        <title>Complete genome sequence of Corynebacterium casei LMG S-19264T (=DSM 44701T), isolated from a smear-ripened cheese.</title>
        <authorList>
            <consortium name="US DOE Joint Genome Institute (JGI-PGF)"/>
            <person name="Walter F."/>
            <person name="Albersmeier A."/>
            <person name="Kalinowski J."/>
            <person name="Ruckert C."/>
        </authorList>
    </citation>
    <scope>NUCLEOTIDE SEQUENCE</scope>
    <source>
        <strain evidence="2">VKM B-2935</strain>
    </source>
</reference>
<dbReference type="InterPro" id="IPR009003">
    <property type="entry name" value="Peptidase_S1_PA"/>
</dbReference>
<sequence length="514" mass="54972">MASSPTLAIVGGERANQPWVVQTFGLTSDMMDYTYCSGVAINELMVVTAKHCNVSLVVFHSAKDSTQFQQSMVASTHPVEGTDLQVVVLQTAHRLASYPQLAPDYLAKNNPLPPGTLGTLYAYGGDGSAFMDEQKSLDVKVFTHHKNKLLNEALVVQGLNGQTEGGDSGGPLIINDMLVGILSADFTHRGVLFSEFQGLAPALSTIRQLEHAREMRSASENPVALLPISNVKVENSAVSVTISSELINSGKQIVVWVNGRYLGEVNKNGAYYATRENINGGAIYRMGGFRVNDTDIVQIGIVTGANNPQAAKLLYEKVPGGVEDVSINGGQLSVKMSTQLINSGHKIGIWVNGAYHGQVQNNSAYSLSRQDVTGGTIFKTGGVQYGDLVQIGVFTNINSPAASVLLYSGRLSGIQDVVRNGKRFDVHISPDMFNAPIRLVTWVNGVYSSEFYNGVNYYGARQPYSVGGLVRIPSAFVTGTPTVQVGIVPGKTGDSYGTPRTSKLLYSGNPAVDD</sequence>
<proteinExistence type="predicted"/>
<organism evidence="2 3">
    <name type="scientific">Pseudomonas turukhanskensis</name>
    <dbReference type="NCBI Taxonomy" id="1806536"/>
    <lineage>
        <taxon>Bacteria</taxon>
        <taxon>Pseudomonadati</taxon>
        <taxon>Pseudomonadota</taxon>
        <taxon>Gammaproteobacteria</taxon>
        <taxon>Pseudomonadales</taxon>
        <taxon>Pseudomonadaceae</taxon>
        <taxon>Pseudomonas</taxon>
    </lineage>
</organism>
<protein>
    <recommendedName>
        <fullName evidence="1">Peptidase S1 domain-containing protein</fullName>
    </recommendedName>
</protein>
<keyword evidence="3" id="KW-1185">Reference proteome</keyword>
<dbReference type="Pfam" id="PF00089">
    <property type="entry name" value="Trypsin"/>
    <property type="match status" value="1"/>
</dbReference>
<reference evidence="2" key="2">
    <citation type="submission" date="2023-01" db="EMBL/GenBank/DDBJ databases">
        <authorList>
            <person name="Sun Q."/>
            <person name="Evtushenko L."/>
        </authorList>
    </citation>
    <scope>NUCLEOTIDE SEQUENCE</scope>
    <source>
        <strain evidence="2">VKM B-2935</strain>
    </source>
</reference>
<dbReference type="SMART" id="SM00020">
    <property type="entry name" value="Tryp_SPc"/>
    <property type="match status" value="1"/>
</dbReference>
<dbReference type="GO" id="GO:0006508">
    <property type="term" value="P:proteolysis"/>
    <property type="evidence" value="ECO:0007669"/>
    <property type="project" value="InterPro"/>
</dbReference>
<gene>
    <name evidence="2" type="ORF">GCM10017655_45250</name>
</gene>
<comment type="caution">
    <text evidence="2">The sequence shown here is derived from an EMBL/GenBank/DDBJ whole genome shotgun (WGS) entry which is preliminary data.</text>
</comment>
<feature type="domain" description="Peptidase S1" evidence="1">
    <location>
        <begin position="9"/>
        <end position="262"/>
    </location>
</feature>
<dbReference type="PROSITE" id="PS50240">
    <property type="entry name" value="TRYPSIN_DOM"/>
    <property type="match status" value="1"/>
</dbReference>
<dbReference type="InterPro" id="IPR043504">
    <property type="entry name" value="Peptidase_S1_PA_chymotrypsin"/>
</dbReference>
<evidence type="ECO:0000313" key="3">
    <source>
        <dbReference type="Proteomes" id="UP001143328"/>
    </source>
</evidence>
<dbReference type="Gene3D" id="2.40.10.10">
    <property type="entry name" value="Trypsin-like serine proteases"/>
    <property type="match status" value="2"/>
</dbReference>
<evidence type="ECO:0000259" key="1">
    <source>
        <dbReference type="PROSITE" id="PS50240"/>
    </source>
</evidence>
<dbReference type="EMBL" id="BSFN01000021">
    <property type="protein sequence ID" value="GLK91461.1"/>
    <property type="molecule type" value="Genomic_DNA"/>
</dbReference>
<dbReference type="GO" id="GO:0004252">
    <property type="term" value="F:serine-type endopeptidase activity"/>
    <property type="evidence" value="ECO:0007669"/>
    <property type="project" value="InterPro"/>
</dbReference>
<evidence type="ECO:0000313" key="2">
    <source>
        <dbReference type="EMBL" id="GLK91461.1"/>
    </source>
</evidence>
<dbReference type="InterPro" id="IPR001254">
    <property type="entry name" value="Trypsin_dom"/>
</dbReference>
<accession>A0A9W6KAY7</accession>
<name>A0A9W6KAY7_9PSED</name>
<dbReference type="Proteomes" id="UP001143328">
    <property type="component" value="Unassembled WGS sequence"/>
</dbReference>
<dbReference type="AlphaFoldDB" id="A0A9W6KAY7"/>
<dbReference type="SUPFAM" id="SSF50494">
    <property type="entry name" value="Trypsin-like serine proteases"/>
    <property type="match status" value="1"/>
</dbReference>